<evidence type="ECO:0000256" key="3">
    <source>
        <dbReference type="ARBA" id="ARBA00022553"/>
    </source>
</evidence>
<accession>A0A920D1J3</accession>
<dbReference type="Gene3D" id="1.10.10.60">
    <property type="entry name" value="Homeodomain-like"/>
    <property type="match status" value="2"/>
</dbReference>
<comment type="subcellular location">
    <subcellularLocation>
        <location evidence="1">Cytoplasm</location>
    </subcellularLocation>
</comment>
<evidence type="ECO:0000313" key="12">
    <source>
        <dbReference type="Proteomes" id="UP000683139"/>
    </source>
</evidence>
<dbReference type="InterPro" id="IPR018060">
    <property type="entry name" value="HTH_AraC"/>
</dbReference>
<evidence type="ECO:0000256" key="7">
    <source>
        <dbReference type="ARBA" id="ARBA00023163"/>
    </source>
</evidence>
<keyword evidence="5" id="KW-0805">Transcription regulation</keyword>
<dbReference type="Proteomes" id="UP000683139">
    <property type="component" value="Unassembled WGS sequence"/>
</dbReference>
<keyword evidence="4" id="KW-0902">Two-component regulatory system</keyword>
<dbReference type="InterPro" id="IPR020449">
    <property type="entry name" value="Tscrpt_reg_AraC-type_HTH"/>
</dbReference>
<dbReference type="GO" id="GO:0000160">
    <property type="term" value="P:phosphorelay signal transduction system"/>
    <property type="evidence" value="ECO:0007669"/>
    <property type="project" value="UniProtKB-KW"/>
</dbReference>
<evidence type="ECO:0000256" key="4">
    <source>
        <dbReference type="ARBA" id="ARBA00023012"/>
    </source>
</evidence>
<dbReference type="PANTHER" id="PTHR42713">
    <property type="entry name" value="HISTIDINE KINASE-RELATED"/>
    <property type="match status" value="1"/>
</dbReference>
<evidence type="ECO:0000256" key="1">
    <source>
        <dbReference type="ARBA" id="ARBA00004496"/>
    </source>
</evidence>
<evidence type="ECO:0000256" key="8">
    <source>
        <dbReference type="PROSITE-ProRule" id="PRU00169"/>
    </source>
</evidence>
<evidence type="ECO:0000256" key="5">
    <source>
        <dbReference type="ARBA" id="ARBA00023015"/>
    </source>
</evidence>
<feature type="domain" description="HTH araC/xylS-type" evidence="9">
    <location>
        <begin position="362"/>
        <end position="460"/>
    </location>
</feature>
<dbReference type="SUPFAM" id="SSF46689">
    <property type="entry name" value="Homeodomain-like"/>
    <property type="match status" value="2"/>
</dbReference>
<reference evidence="11" key="1">
    <citation type="submission" date="2021-03" db="EMBL/GenBank/DDBJ databases">
        <title>Antimicrobial resistance genes in bacteria isolated from Japanese honey, and their potential for conferring macrolide and lincosamide resistance in the American foulbrood pathogen Paenibacillus larvae.</title>
        <authorList>
            <person name="Okamoto M."/>
            <person name="Kumagai M."/>
            <person name="Kanamori H."/>
            <person name="Takamatsu D."/>
        </authorList>
    </citation>
    <scope>NUCLEOTIDE SEQUENCE</scope>
    <source>
        <strain evidence="11">J40TS1</strain>
    </source>
</reference>
<dbReference type="PRINTS" id="PR00032">
    <property type="entry name" value="HTHARAC"/>
</dbReference>
<dbReference type="Gene3D" id="3.40.50.2300">
    <property type="match status" value="1"/>
</dbReference>
<dbReference type="PROSITE" id="PS50110">
    <property type="entry name" value="RESPONSE_REGULATORY"/>
    <property type="match status" value="1"/>
</dbReference>
<dbReference type="InterPro" id="IPR009057">
    <property type="entry name" value="Homeodomain-like_sf"/>
</dbReference>
<dbReference type="AlphaFoldDB" id="A0A920D1J3"/>
<dbReference type="PROSITE" id="PS01124">
    <property type="entry name" value="HTH_ARAC_FAMILY_2"/>
    <property type="match status" value="1"/>
</dbReference>
<dbReference type="GO" id="GO:0005737">
    <property type="term" value="C:cytoplasm"/>
    <property type="evidence" value="ECO:0007669"/>
    <property type="project" value="UniProtKB-SubCell"/>
</dbReference>
<evidence type="ECO:0000256" key="6">
    <source>
        <dbReference type="ARBA" id="ARBA00023125"/>
    </source>
</evidence>
<name>A0A920D1J3_9BACL</name>
<gene>
    <name evidence="11" type="ORF">J40TS1_53000</name>
</gene>
<dbReference type="SMART" id="SM00448">
    <property type="entry name" value="REC"/>
    <property type="match status" value="1"/>
</dbReference>
<feature type="domain" description="Response regulatory" evidence="10">
    <location>
        <begin position="2"/>
        <end position="118"/>
    </location>
</feature>
<dbReference type="InterPro" id="IPR011006">
    <property type="entry name" value="CheY-like_superfamily"/>
</dbReference>
<evidence type="ECO:0008006" key="13">
    <source>
        <dbReference type="Google" id="ProtNLM"/>
    </source>
</evidence>
<dbReference type="CDD" id="cd17536">
    <property type="entry name" value="REC_YesN-like"/>
    <property type="match status" value="1"/>
</dbReference>
<evidence type="ECO:0000256" key="2">
    <source>
        <dbReference type="ARBA" id="ARBA00022490"/>
    </source>
</evidence>
<keyword evidence="7" id="KW-0804">Transcription</keyword>
<keyword evidence="3 8" id="KW-0597">Phosphoprotein</keyword>
<dbReference type="InterPro" id="IPR001789">
    <property type="entry name" value="Sig_transdc_resp-reg_receiver"/>
</dbReference>
<dbReference type="RefSeq" id="WP_213520607.1">
    <property type="nucleotide sequence ID" value="NZ_BOSE01000018.1"/>
</dbReference>
<dbReference type="PANTHER" id="PTHR42713:SF3">
    <property type="entry name" value="TRANSCRIPTIONAL REGULATORY PROTEIN HPTR"/>
    <property type="match status" value="1"/>
</dbReference>
<evidence type="ECO:0000259" key="10">
    <source>
        <dbReference type="PROSITE" id="PS50110"/>
    </source>
</evidence>
<dbReference type="EMBL" id="BOSE01000018">
    <property type="protein sequence ID" value="GIP19658.1"/>
    <property type="molecule type" value="Genomic_DNA"/>
</dbReference>
<comment type="caution">
    <text evidence="11">The sequence shown here is derived from an EMBL/GenBank/DDBJ whole genome shotgun (WGS) entry which is preliminary data.</text>
</comment>
<keyword evidence="2" id="KW-0963">Cytoplasm</keyword>
<evidence type="ECO:0000313" key="11">
    <source>
        <dbReference type="EMBL" id="GIP19658.1"/>
    </source>
</evidence>
<organism evidence="11 12">
    <name type="scientific">Paenibacillus montaniterrae</name>
    <dbReference type="NCBI Taxonomy" id="429341"/>
    <lineage>
        <taxon>Bacteria</taxon>
        <taxon>Bacillati</taxon>
        <taxon>Bacillota</taxon>
        <taxon>Bacilli</taxon>
        <taxon>Bacillales</taxon>
        <taxon>Paenibacillaceae</taxon>
        <taxon>Paenibacillus</taxon>
    </lineage>
</organism>
<feature type="modified residue" description="4-aspartylphosphate" evidence="8">
    <location>
        <position position="53"/>
    </location>
</feature>
<sequence>MKICVADDEYEVRQSIIQKLSRFVSSEHIFDVGYGKQALEQIQYLCPDILLLDIRMPEIDGLEILQRLSSSYPNMKIIIVSGYDDFDYCRMAIQHGAMDYILKPVDRQQLMSNVQRVQQELAQKFIQEFEYERLKLPTPIFSYEQMDVTDGSLWLDERIQKSVYFYEDYEAEQWQQIMKTSLCQFVTGEGWKLAIAQSLEQSHQGFHKRQEALSYIDQQIKKRQAAIFYEGRLLPASSSVMEQTRKEAKACRMKLIRAILQEQLAEIDELLEGWFEHASSLTLQELQYECALLLTAIDESLIHPSVVMVEQDRIRYWLSWVADFETWSQLETQMRGVIRGSIKAKQHMQQLQQNAISESWLDRVQRIIDTDRTGEISLEQAAEAVSIHPVTLSRMFKQQFGMNFSKYVTRKKMERAHKLLLETDMKVYDIMSSIGYADERYFRSIFKREFGVTPTELRKQQAEQR</sequence>
<keyword evidence="6" id="KW-0238">DNA-binding</keyword>
<evidence type="ECO:0000259" key="9">
    <source>
        <dbReference type="PROSITE" id="PS01124"/>
    </source>
</evidence>
<dbReference type="GO" id="GO:0003700">
    <property type="term" value="F:DNA-binding transcription factor activity"/>
    <property type="evidence" value="ECO:0007669"/>
    <property type="project" value="InterPro"/>
</dbReference>
<dbReference type="SMART" id="SM00342">
    <property type="entry name" value="HTH_ARAC"/>
    <property type="match status" value="1"/>
</dbReference>
<dbReference type="Pfam" id="PF12833">
    <property type="entry name" value="HTH_18"/>
    <property type="match status" value="1"/>
</dbReference>
<dbReference type="InterPro" id="IPR051552">
    <property type="entry name" value="HptR"/>
</dbReference>
<proteinExistence type="predicted"/>
<dbReference type="SUPFAM" id="SSF52172">
    <property type="entry name" value="CheY-like"/>
    <property type="match status" value="1"/>
</dbReference>
<protein>
    <recommendedName>
        <fullName evidence="13">DNA-binding response regulator</fullName>
    </recommendedName>
</protein>
<dbReference type="Pfam" id="PF00072">
    <property type="entry name" value="Response_reg"/>
    <property type="match status" value="1"/>
</dbReference>
<keyword evidence="12" id="KW-1185">Reference proteome</keyword>
<dbReference type="GO" id="GO:0043565">
    <property type="term" value="F:sequence-specific DNA binding"/>
    <property type="evidence" value="ECO:0007669"/>
    <property type="project" value="InterPro"/>
</dbReference>